<accession>A0A6J4U3G7</accession>
<evidence type="ECO:0000256" key="1">
    <source>
        <dbReference type="SAM" id="MobiDB-lite"/>
    </source>
</evidence>
<protein>
    <submittedName>
        <fullName evidence="2">Uncharacterized protein</fullName>
    </submittedName>
</protein>
<reference evidence="2" key="1">
    <citation type="submission" date="2020-02" db="EMBL/GenBank/DDBJ databases">
        <authorList>
            <person name="Meier V. D."/>
        </authorList>
    </citation>
    <scope>NUCLEOTIDE SEQUENCE</scope>
    <source>
        <strain evidence="2">AVDCRST_MAG49</strain>
    </source>
</reference>
<organism evidence="2">
    <name type="scientific">uncultured Thermomicrobiales bacterium</name>
    <dbReference type="NCBI Taxonomy" id="1645740"/>
    <lineage>
        <taxon>Bacteria</taxon>
        <taxon>Pseudomonadati</taxon>
        <taxon>Thermomicrobiota</taxon>
        <taxon>Thermomicrobia</taxon>
        <taxon>Thermomicrobiales</taxon>
        <taxon>environmental samples</taxon>
    </lineage>
</organism>
<name>A0A6J4U3G7_9BACT</name>
<dbReference type="AlphaFoldDB" id="A0A6J4U3G7"/>
<feature type="region of interest" description="Disordered" evidence="1">
    <location>
        <begin position="60"/>
        <end position="79"/>
    </location>
</feature>
<evidence type="ECO:0000313" key="2">
    <source>
        <dbReference type="EMBL" id="CAA9539675.1"/>
    </source>
</evidence>
<feature type="region of interest" description="Disordered" evidence="1">
    <location>
        <begin position="1"/>
        <end position="45"/>
    </location>
</feature>
<dbReference type="EMBL" id="CADCWG010000044">
    <property type="protein sequence ID" value="CAA9539675.1"/>
    <property type="molecule type" value="Genomic_DNA"/>
</dbReference>
<proteinExistence type="predicted"/>
<sequence>MRARRVPGGAVRDAAAGGCGLRADRRGAGAAAGDSHGRDGGRGLAGTAVAAGLSRGWVRWSSATPGGVVGRGRPTGSDA</sequence>
<gene>
    <name evidence="2" type="ORF">AVDCRST_MAG49-716</name>
</gene>